<gene>
    <name evidence="2" type="ORF">KDK92_18640</name>
</gene>
<dbReference type="AlphaFoldDB" id="A0A9J6P6N4"/>
<dbReference type="RefSeq" id="WP_250860901.1">
    <property type="nucleotide sequence ID" value="NZ_JAGSOJ010000004.1"/>
</dbReference>
<evidence type="ECO:0000256" key="1">
    <source>
        <dbReference type="SAM" id="Phobius"/>
    </source>
</evidence>
<feature type="transmembrane region" description="Helical" evidence="1">
    <location>
        <begin position="76"/>
        <end position="96"/>
    </location>
</feature>
<accession>A0A9J6P6N4</accession>
<evidence type="ECO:0000313" key="3">
    <source>
        <dbReference type="Proteomes" id="UP001056429"/>
    </source>
</evidence>
<dbReference type="EMBL" id="JAGSOJ010000004">
    <property type="protein sequence ID" value="MCM1991761.1"/>
    <property type="molecule type" value="Genomic_DNA"/>
</dbReference>
<reference evidence="2" key="1">
    <citation type="journal article" date="2021" name="mSystems">
        <title>Bacteria and Archaea Synergistically Convert Glycine Betaine to Biogenic Methane in the Formosa Cold Seep of the South China Sea.</title>
        <authorList>
            <person name="Li L."/>
            <person name="Zhang W."/>
            <person name="Zhang S."/>
            <person name="Song L."/>
            <person name="Sun Q."/>
            <person name="Zhang H."/>
            <person name="Xiang H."/>
            <person name="Dong X."/>
        </authorList>
    </citation>
    <scope>NUCLEOTIDE SEQUENCE</scope>
    <source>
        <strain evidence="2">ZWT</strain>
    </source>
</reference>
<sequence>MHIIVSLFKWLLGLHQLVWFVAGAVSFSAITYFYKKLKEVGRFSKGSYTFVVLSALTFAFTTLWTYDSYIENEVRAANMGLLVFGGLAVVFAIIAHRLAPKKNVSKAATEKNRKGDKN</sequence>
<name>A0A9J6P6N4_9CLOT</name>
<keyword evidence="1" id="KW-0472">Membrane</keyword>
<protein>
    <recommendedName>
        <fullName evidence="4">Tetrachloroethene dehalogenase</fullName>
    </recommendedName>
</protein>
<reference evidence="2" key="2">
    <citation type="submission" date="2021-04" db="EMBL/GenBank/DDBJ databases">
        <authorList>
            <person name="Dong X."/>
        </authorList>
    </citation>
    <scope>NUCLEOTIDE SEQUENCE</scope>
    <source>
        <strain evidence="2">ZWT</strain>
    </source>
</reference>
<evidence type="ECO:0008006" key="4">
    <source>
        <dbReference type="Google" id="ProtNLM"/>
    </source>
</evidence>
<comment type="caution">
    <text evidence="2">The sequence shown here is derived from an EMBL/GenBank/DDBJ whole genome shotgun (WGS) entry which is preliminary data.</text>
</comment>
<organism evidence="2 3">
    <name type="scientific">Oceanirhabdus seepicola</name>
    <dbReference type="NCBI Taxonomy" id="2828781"/>
    <lineage>
        <taxon>Bacteria</taxon>
        <taxon>Bacillati</taxon>
        <taxon>Bacillota</taxon>
        <taxon>Clostridia</taxon>
        <taxon>Eubacteriales</taxon>
        <taxon>Clostridiaceae</taxon>
        <taxon>Oceanirhabdus</taxon>
    </lineage>
</organism>
<keyword evidence="1" id="KW-0812">Transmembrane</keyword>
<feature type="transmembrane region" description="Helical" evidence="1">
    <location>
        <begin position="46"/>
        <end position="64"/>
    </location>
</feature>
<feature type="transmembrane region" description="Helical" evidence="1">
    <location>
        <begin position="17"/>
        <end position="34"/>
    </location>
</feature>
<keyword evidence="1" id="KW-1133">Transmembrane helix</keyword>
<evidence type="ECO:0000313" key="2">
    <source>
        <dbReference type="EMBL" id="MCM1991761.1"/>
    </source>
</evidence>
<proteinExistence type="predicted"/>
<dbReference type="Proteomes" id="UP001056429">
    <property type="component" value="Unassembled WGS sequence"/>
</dbReference>
<keyword evidence="3" id="KW-1185">Reference proteome</keyword>